<keyword evidence="5" id="KW-1185">Reference proteome</keyword>
<dbReference type="InterPro" id="IPR046668">
    <property type="entry name" value="DUF6538"/>
</dbReference>
<dbReference type="Proteomes" id="UP000431269">
    <property type="component" value="Chromosome"/>
</dbReference>
<dbReference type="GO" id="GO:0015074">
    <property type="term" value="P:DNA integration"/>
    <property type="evidence" value="ECO:0007669"/>
    <property type="project" value="InterPro"/>
</dbReference>
<dbReference type="RefSeq" id="WP_158764337.1">
    <property type="nucleotide sequence ID" value="NZ_CP047045.1"/>
</dbReference>
<protein>
    <submittedName>
        <fullName evidence="4">Site-specific recombinase XerD</fullName>
    </submittedName>
</protein>
<accession>A0A6I6MGE4</accession>
<feature type="domain" description="DUF6538" evidence="3">
    <location>
        <begin position="19"/>
        <end position="72"/>
    </location>
</feature>
<dbReference type="Gene3D" id="1.10.443.10">
    <property type="entry name" value="Intergrase catalytic core"/>
    <property type="match status" value="1"/>
</dbReference>
<evidence type="ECO:0000313" key="5">
    <source>
        <dbReference type="Proteomes" id="UP000431269"/>
    </source>
</evidence>
<dbReference type="KEGG" id="tsv:DSM104635_00139"/>
<dbReference type="InterPro" id="IPR011010">
    <property type="entry name" value="DNA_brk_join_enz"/>
</dbReference>
<dbReference type="InterPro" id="IPR013762">
    <property type="entry name" value="Integrase-like_cat_sf"/>
</dbReference>
<dbReference type="GO" id="GO:0006310">
    <property type="term" value="P:DNA recombination"/>
    <property type="evidence" value="ECO:0007669"/>
    <property type="project" value="UniProtKB-KW"/>
</dbReference>
<evidence type="ECO:0000259" key="2">
    <source>
        <dbReference type="Pfam" id="PF00589"/>
    </source>
</evidence>
<evidence type="ECO:0000256" key="1">
    <source>
        <dbReference type="ARBA" id="ARBA00023172"/>
    </source>
</evidence>
<sequence>MARGQNRKKKVPGTRVLLDGTYEAILVVPADCQDRVGKKNLTRRLGTTLYSDAKRLAPPILREFELVVERARAGASAPAEPVDPRKAVRAIEQWRAAELSRAELRAFNQPDEEIPDPQTYWSEHSAYRLRYYELRDGLSRQGRWADIAGFDEKLLGVLDDQGIRLSGTHPAMTRLRPIFQAAWCDVVKYEDDLRSGAVTPGETSNAAVAQSVSTASQFSDHNLEGTVWDAFVAWRTKRERDGGDAGKTAREFETQVKRFIDVHGDLRLGQITRRHCIEFRNLMAQYPASVPTAMRSESVRTVVARYTAKGQAPYKRLAAKTLNEKVFAALRAVFADAAIESENFVNPMLNISVETTKSAPTKLPYNDREVGALFASDVFRGKLVRDKRAGGDAQKWIPLLAAYSGARLEELGQLAVTDIKEEDGVHYMHIQERYDGPDPGYLRSLKNEASQRKVPIHSALLELGFLQFVDAQRSAGNIHVFSSLKWDDKKKRDKSYKVTASLSKWWSAYSRLVVPDTRKSFHSFRHTFKNRLRNAGVAKALDDALTGHISSDEGDRYGRDQEGLGFRLPILADAIEQLSHPNIDVRAIR</sequence>
<dbReference type="AlphaFoldDB" id="A0A6I6MGE4"/>
<evidence type="ECO:0000313" key="4">
    <source>
        <dbReference type="EMBL" id="QGZ93329.1"/>
    </source>
</evidence>
<dbReference type="InterPro" id="IPR002104">
    <property type="entry name" value="Integrase_catalytic"/>
</dbReference>
<dbReference type="GO" id="GO:0003677">
    <property type="term" value="F:DNA binding"/>
    <property type="evidence" value="ECO:0007669"/>
    <property type="project" value="InterPro"/>
</dbReference>
<feature type="domain" description="Tyr recombinase" evidence="2">
    <location>
        <begin position="398"/>
        <end position="559"/>
    </location>
</feature>
<dbReference type="SUPFAM" id="SSF56349">
    <property type="entry name" value="DNA breaking-rejoining enzymes"/>
    <property type="match status" value="1"/>
</dbReference>
<keyword evidence="1" id="KW-0233">DNA recombination</keyword>
<evidence type="ECO:0000259" key="3">
    <source>
        <dbReference type="Pfam" id="PF20172"/>
    </source>
</evidence>
<proteinExistence type="predicted"/>
<organism evidence="4 5">
    <name type="scientific">Terricaulis silvestris</name>
    <dbReference type="NCBI Taxonomy" id="2686094"/>
    <lineage>
        <taxon>Bacteria</taxon>
        <taxon>Pseudomonadati</taxon>
        <taxon>Pseudomonadota</taxon>
        <taxon>Alphaproteobacteria</taxon>
        <taxon>Caulobacterales</taxon>
        <taxon>Caulobacteraceae</taxon>
        <taxon>Terricaulis</taxon>
    </lineage>
</organism>
<dbReference type="Pfam" id="PF20172">
    <property type="entry name" value="DUF6538"/>
    <property type="match status" value="1"/>
</dbReference>
<gene>
    <name evidence="4" type="ORF">DSM104635_00139</name>
</gene>
<dbReference type="Pfam" id="PF00589">
    <property type="entry name" value="Phage_integrase"/>
    <property type="match status" value="1"/>
</dbReference>
<dbReference type="CDD" id="cd01184">
    <property type="entry name" value="INT_C_like_1"/>
    <property type="match status" value="1"/>
</dbReference>
<reference evidence="5" key="1">
    <citation type="submission" date="2019-12" db="EMBL/GenBank/DDBJ databases">
        <title>Complete genome of Terracaulis silvestris 0127_4.</title>
        <authorList>
            <person name="Vieira S."/>
            <person name="Riedel T."/>
            <person name="Sproer C."/>
            <person name="Pascual J."/>
            <person name="Boedeker C."/>
            <person name="Overmann J."/>
        </authorList>
    </citation>
    <scope>NUCLEOTIDE SEQUENCE [LARGE SCALE GENOMIC DNA]</scope>
    <source>
        <strain evidence="5">0127_4</strain>
    </source>
</reference>
<name>A0A6I6MGE4_9CAUL</name>
<dbReference type="EMBL" id="CP047045">
    <property type="protein sequence ID" value="QGZ93329.1"/>
    <property type="molecule type" value="Genomic_DNA"/>
</dbReference>